<feature type="transmembrane region" description="Helical" evidence="1">
    <location>
        <begin position="30"/>
        <end position="47"/>
    </location>
</feature>
<dbReference type="EMBL" id="JBBAXC010000007">
    <property type="protein sequence ID" value="MEI5907428.1"/>
    <property type="molecule type" value="Genomic_DNA"/>
</dbReference>
<feature type="transmembrane region" description="Helical" evidence="1">
    <location>
        <begin position="82"/>
        <end position="102"/>
    </location>
</feature>
<dbReference type="InterPro" id="IPR036890">
    <property type="entry name" value="HATPase_C_sf"/>
</dbReference>
<evidence type="ECO:0000256" key="1">
    <source>
        <dbReference type="SAM" id="Phobius"/>
    </source>
</evidence>
<evidence type="ECO:0000259" key="2">
    <source>
        <dbReference type="Pfam" id="PF14501"/>
    </source>
</evidence>
<dbReference type="PANTHER" id="PTHR40448:SF1">
    <property type="entry name" value="TWO-COMPONENT SENSOR HISTIDINE KINASE"/>
    <property type="match status" value="1"/>
</dbReference>
<dbReference type="Proteomes" id="UP001312865">
    <property type="component" value="Unassembled WGS sequence"/>
</dbReference>
<sequence length="326" mass="38606">MKRDISYWLTLSLFGLFHVQAFFQYFRWPIPFYFTYFVLLAVMYYLYKQIPLRLFHLGYGWNGFLFVLQIFLLFLYREAPFIWELAILLFLFIGIEGMRLSFSNTIATQVKAISQFEEEKIYLNETFQIVRSERHDFLKHIASIHFMLENDKYTDARHYLDDLVDGYEETNLSIKGERGSVAGILHQMYRRAKEEDISIVYDLDIALSTLPIPDQRLVALLGNLLSNSIDACEEWQKQHRKQADISLQFYKRSGLYVLICKNNSLPIPTNILDKLYQQHGHTTKRDHHKGLGTKIIQDTVKEHQGFLDFVYKDEEFTVKIKFPAIH</sequence>
<name>A0ABU8HDJ3_9BACI</name>
<evidence type="ECO:0000313" key="4">
    <source>
        <dbReference type="Proteomes" id="UP001312865"/>
    </source>
</evidence>
<dbReference type="Pfam" id="PF14501">
    <property type="entry name" value="HATPase_c_5"/>
    <property type="match status" value="1"/>
</dbReference>
<gene>
    <name evidence="3" type="ORF">WAK64_10200</name>
</gene>
<feature type="transmembrane region" description="Helical" evidence="1">
    <location>
        <begin position="7"/>
        <end position="24"/>
    </location>
</feature>
<keyword evidence="1" id="KW-0812">Transmembrane</keyword>
<organism evidence="3 4">
    <name type="scientific">Bacillus spongiae</name>
    <dbReference type="NCBI Taxonomy" id="2683610"/>
    <lineage>
        <taxon>Bacteria</taxon>
        <taxon>Bacillati</taxon>
        <taxon>Bacillota</taxon>
        <taxon>Bacilli</taxon>
        <taxon>Bacillales</taxon>
        <taxon>Bacillaceae</taxon>
        <taxon>Bacillus</taxon>
    </lineage>
</organism>
<keyword evidence="1" id="KW-1133">Transmembrane helix</keyword>
<dbReference type="Gene3D" id="1.10.287.130">
    <property type="match status" value="1"/>
</dbReference>
<feature type="domain" description="Sensor histidine kinase NatK-like C-terminal" evidence="2">
    <location>
        <begin position="217"/>
        <end position="323"/>
    </location>
</feature>
<dbReference type="InterPro" id="IPR032834">
    <property type="entry name" value="NatK-like_C"/>
</dbReference>
<comment type="caution">
    <text evidence="3">The sequence shown here is derived from an EMBL/GenBank/DDBJ whole genome shotgun (WGS) entry which is preliminary data.</text>
</comment>
<keyword evidence="1" id="KW-0472">Membrane</keyword>
<keyword evidence="4" id="KW-1185">Reference proteome</keyword>
<dbReference type="Gene3D" id="3.30.565.10">
    <property type="entry name" value="Histidine kinase-like ATPase, C-terminal domain"/>
    <property type="match status" value="1"/>
</dbReference>
<evidence type="ECO:0000313" key="3">
    <source>
        <dbReference type="EMBL" id="MEI5907428.1"/>
    </source>
</evidence>
<dbReference type="PANTHER" id="PTHR40448">
    <property type="entry name" value="TWO-COMPONENT SENSOR HISTIDINE KINASE"/>
    <property type="match status" value="1"/>
</dbReference>
<protein>
    <submittedName>
        <fullName evidence="3">GHKL domain-containing protein</fullName>
    </submittedName>
</protein>
<dbReference type="SUPFAM" id="SSF55874">
    <property type="entry name" value="ATPase domain of HSP90 chaperone/DNA topoisomerase II/histidine kinase"/>
    <property type="match status" value="1"/>
</dbReference>
<dbReference type="RefSeq" id="WP_336586864.1">
    <property type="nucleotide sequence ID" value="NZ_JBBAXC010000007.1"/>
</dbReference>
<accession>A0ABU8HDJ3</accession>
<proteinExistence type="predicted"/>
<feature type="transmembrane region" description="Helical" evidence="1">
    <location>
        <begin position="59"/>
        <end position="76"/>
    </location>
</feature>
<reference evidence="3 4" key="1">
    <citation type="journal article" date="2018" name="J. Microbiol.">
        <title>Bacillus spongiae sp. nov., isolated from sponge of Jeju Island.</title>
        <authorList>
            <person name="Lee G.E."/>
            <person name="Im W.T."/>
            <person name="Park J.S."/>
        </authorList>
    </citation>
    <scope>NUCLEOTIDE SEQUENCE [LARGE SCALE GENOMIC DNA]</scope>
    <source>
        <strain evidence="3 4">135PIL107-10</strain>
    </source>
</reference>